<dbReference type="GO" id="GO:0046872">
    <property type="term" value="F:metal ion binding"/>
    <property type="evidence" value="ECO:0007669"/>
    <property type="project" value="UniProtKB-KW"/>
</dbReference>
<dbReference type="AlphaFoldDB" id="A0A433MW59"/>
<name>A0A433MW59_CHLFR</name>
<dbReference type="InterPro" id="IPR005123">
    <property type="entry name" value="Oxoglu/Fe-dep_dioxygenase_dom"/>
</dbReference>
<sequence length="239" mass="27773">MEQLQTELHKVTTVLDRQKIQAEYQAQNEFLVVENFLPQTILEQLLALLPSLQPAINRNYIPNHKKGGSISKFSLDNLAPTFGELYRLPVLVEFLKQITAEELLFCPDTDPHAYALYYYTEPGDHIQYHYDTSYYQGKRYTVLLGLVDRSTSKLEYQLYRNIPNRETQTRSLALTPGTLVLFNGDKLYHRVTPLGNNEERIVLTLEYVTDTRMSTLNRFVSNMKDAIAYFGFRQVFRSS</sequence>
<dbReference type="RefSeq" id="WP_016872847.1">
    <property type="nucleotide sequence ID" value="NZ_AJLN01000080.1"/>
</dbReference>
<evidence type="ECO:0000259" key="2">
    <source>
        <dbReference type="PROSITE" id="PS51471"/>
    </source>
</evidence>
<dbReference type="OrthoDB" id="9777760at2"/>
<keyword evidence="1" id="KW-0560">Oxidoreductase</keyword>
<keyword evidence="4" id="KW-1185">Reference proteome</keyword>
<evidence type="ECO:0000256" key="1">
    <source>
        <dbReference type="RuleBase" id="RU003682"/>
    </source>
</evidence>
<dbReference type="GO" id="GO:0016491">
    <property type="term" value="F:oxidoreductase activity"/>
    <property type="evidence" value="ECO:0007669"/>
    <property type="project" value="UniProtKB-KW"/>
</dbReference>
<organism evidence="3 4">
    <name type="scientific">Chlorogloeopsis fritschii PCC 6912</name>
    <dbReference type="NCBI Taxonomy" id="211165"/>
    <lineage>
        <taxon>Bacteria</taxon>
        <taxon>Bacillati</taxon>
        <taxon>Cyanobacteriota</taxon>
        <taxon>Cyanophyceae</taxon>
        <taxon>Nostocales</taxon>
        <taxon>Chlorogloeopsidaceae</taxon>
        <taxon>Chlorogloeopsis</taxon>
    </lineage>
</organism>
<evidence type="ECO:0000313" key="3">
    <source>
        <dbReference type="EMBL" id="RUR72185.1"/>
    </source>
</evidence>
<dbReference type="Gene3D" id="2.60.120.620">
    <property type="entry name" value="q2cbj1_9rhob like domain"/>
    <property type="match status" value="1"/>
</dbReference>
<dbReference type="EMBL" id="RSCJ01000055">
    <property type="protein sequence ID" value="RUR72185.1"/>
    <property type="molecule type" value="Genomic_DNA"/>
</dbReference>
<reference evidence="3 4" key="1">
    <citation type="journal article" date="2019" name="Genome Biol. Evol.">
        <title>Day and night: Metabolic profiles and evolutionary relationships of six axenic non-marine cyanobacteria.</title>
        <authorList>
            <person name="Will S.E."/>
            <person name="Henke P."/>
            <person name="Boedeker C."/>
            <person name="Huang S."/>
            <person name="Brinkmann H."/>
            <person name="Rohde M."/>
            <person name="Jarek M."/>
            <person name="Friedl T."/>
            <person name="Seufert S."/>
            <person name="Schumacher M."/>
            <person name="Overmann J."/>
            <person name="Neumann-Schaal M."/>
            <person name="Petersen J."/>
        </authorList>
    </citation>
    <scope>NUCLEOTIDE SEQUENCE [LARGE SCALE GENOMIC DNA]</scope>
    <source>
        <strain evidence="3 4">PCC 6912</strain>
    </source>
</reference>
<evidence type="ECO:0000313" key="4">
    <source>
        <dbReference type="Proteomes" id="UP000268857"/>
    </source>
</evidence>
<keyword evidence="1" id="KW-0408">Iron</keyword>
<keyword evidence="1" id="KW-0479">Metal-binding</keyword>
<dbReference type="SUPFAM" id="SSF51197">
    <property type="entry name" value="Clavaminate synthase-like"/>
    <property type="match status" value="1"/>
</dbReference>
<dbReference type="PROSITE" id="PS51471">
    <property type="entry name" value="FE2OG_OXY"/>
    <property type="match status" value="1"/>
</dbReference>
<feature type="domain" description="Fe2OG dioxygenase" evidence="2">
    <location>
        <begin position="110"/>
        <end position="209"/>
    </location>
</feature>
<protein>
    <recommendedName>
        <fullName evidence="2">Fe2OG dioxygenase domain-containing protein</fullName>
    </recommendedName>
</protein>
<dbReference type="Proteomes" id="UP000268857">
    <property type="component" value="Unassembled WGS sequence"/>
</dbReference>
<comment type="similarity">
    <text evidence="1">Belongs to the iron/ascorbate-dependent oxidoreductase family.</text>
</comment>
<proteinExistence type="inferred from homology"/>
<gene>
    <name evidence="3" type="ORF">PCC6912_64530</name>
</gene>
<comment type="caution">
    <text evidence="3">The sequence shown here is derived from an EMBL/GenBank/DDBJ whole genome shotgun (WGS) entry which is preliminary data.</text>
</comment>
<accession>A0A433MW59</accession>
<dbReference type="STRING" id="211165.GCA_000317285_02874"/>